<protein>
    <submittedName>
        <fullName evidence="1">DL-glycerol-3-phosphatase</fullName>
    </submittedName>
</protein>
<comment type="caution">
    <text evidence="1">The sequence shown here is derived from an EMBL/GenBank/DDBJ whole genome shotgun (WGS) entry which is preliminary data.</text>
</comment>
<organism evidence="1 2">
    <name type="scientific">Coemansia spiralis</name>
    <dbReference type="NCBI Taxonomy" id="417178"/>
    <lineage>
        <taxon>Eukaryota</taxon>
        <taxon>Fungi</taxon>
        <taxon>Fungi incertae sedis</taxon>
        <taxon>Zoopagomycota</taxon>
        <taxon>Kickxellomycotina</taxon>
        <taxon>Kickxellomycetes</taxon>
        <taxon>Kickxellales</taxon>
        <taxon>Kickxellaceae</taxon>
        <taxon>Coemansia</taxon>
    </lineage>
</organism>
<dbReference type="SFLD" id="SFLDS00003">
    <property type="entry name" value="Haloacid_Dehalogenase"/>
    <property type="match status" value="1"/>
</dbReference>
<dbReference type="PANTHER" id="PTHR43481">
    <property type="entry name" value="FRUCTOSE-1-PHOSPHATE PHOSPHATASE"/>
    <property type="match status" value="1"/>
</dbReference>
<dbReference type="SFLD" id="SFLDG01129">
    <property type="entry name" value="C1.5:_HAD__Beta-PGM__Phosphata"/>
    <property type="match status" value="1"/>
</dbReference>
<accession>A0A9W8G594</accession>
<dbReference type="Pfam" id="PF00702">
    <property type="entry name" value="Hydrolase"/>
    <property type="match status" value="1"/>
</dbReference>
<dbReference type="InterPro" id="IPR036412">
    <property type="entry name" value="HAD-like_sf"/>
</dbReference>
<dbReference type="SUPFAM" id="SSF56784">
    <property type="entry name" value="HAD-like"/>
    <property type="match status" value="1"/>
</dbReference>
<proteinExistence type="predicted"/>
<dbReference type="AlphaFoldDB" id="A0A9W8G594"/>
<reference evidence="1" key="1">
    <citation type="submission" date="2022-07" db="EMBL/GenBank/DDBJ databases">
        <title>Phylogenomic reconstructions and comparative analyses of Kickxellomycotina fungi.</title>
        <authorList>
            <person name="Reynolds N.K."/>
            <person name="Stajich J.E."/>
            <person name="Barry K."/>
            <person name="Grigoriev I.V."/>
            <person name="Crous P."/>
            <person name="Smith M.E."/>
        </authorList>
    </citation>
    <scope>NUCLEOTIDE SEQUENCE</scope>
    <source>
        <strain evidence="1">NRRL 3115</strain>
    </source>
</reference>
<dbReference type="InterPro" id="IPR006439">
    <property type="entry name" value="HAD-SF_hydro_IA"/>
</dbReference>
<dbReference type="GO" id="GO:0050308">
    <property type="term" value="F:sugar-phosphatase activity"/>
    <property type="evidence" value="ECO:0007669"/>
    <property type="project" value="TreeGrafter"/>
</dbReference>
<dbReference type="Gene3D" id="3.40.50.1000">
    <property type="entry name" value="HAD superfamily/HAD-like"/>
    <property type="match status" value="1"/>
</dbReference>
<dbReference type="Proteomes" id="UP001151518">
    <property type="component" value="Unassembled WGS sequence"/>
</dbReference>
<dbReference type="PRINTS" id="PR00413">
    <property type="entry name" value="HADHALOGNASE"/>
</dbReference>
<evidence type="ECO:0000313" key="2">
    <source>
        <dbReference type="Proteomes" id="UP001151518"/>
    </source>
</evidence>
<dbReference type="InterPro" id="IPR051806">
    <property type="entry name" value="HAD-like_SPP"/>
</dbReference>
<gene>
    <name evidence="1" type="primary">GPP1</name>
    <name evidence="1" type="ORF">GGI25_001629</name>
</gene>
<dbReference type="OrthoDB" id="40579at2759"/>
<evidence type="ECO:0000313" key="1">
    <source>
        <dbReference type="EMBL" id="KAJ2679273.1"/>
    </source>
</evidence>
<dbReference type="PANTHER" id="PTHR43481:SF4">
    <property type="entry name" value="GLYCEROL-1-PHOSPHATE PHOSPHOHYDROLASE 1-RELATED"/>
    <property type="match status" value="1"/>
</dbReference>
<dbReference type="EMBL" id="JANBTW010000013">
    <property type="protein sequence ID" value="KAJ2679273.1"/>
    <property type="molecule type" value="Genomic_DNA"/>
</dbReference>
<dbReference type="InterPro" id="IPR023214">
    <property type="entry name" value="HAD_sf"/>
</dbReference>
<sequence length="220" mass="23836">MIDISAQGILFDLDGTLVNTVACVEKWWRKIAAKHNVDGVELLNNIHGHPTYDVLCKWFPKEMHSKDCAQQLEEAVMRDPEGVFAVPGTHELLQALANDKWAIVTAATPILATTRLRQANLPVPDKLVSANDVQKGKPHPSCYQMGAEMLGIAPSSAIVFEDSVNGVKAGVAAGAITVGILTSTTEQKLRAAGAQYVIRDFTSIQIKHNGDGTLHVRFSE</sequence>
<dbReference type="Gene3D" id="1.10.150.240">
    <property type="entry name" value="Putative phosphatase, domain 2"/>
    <property type="match status" value="1"/>
</dbReference>
<dbReference type="InterPro" id="IPR023198">
    <property type="entry name" value="PGP-like_dom2"/>
</dbReference>
<dbReference type="NCBIfam" id="TIGR01509">
    <property type="entry name" value="HAD-SF-IA-v3"/>
    <property type="match status" value="1"/>
</dbReference>
<name>A0A9W8G594_9FUNG</name>